<name>A0ABR3RFT5_9PLEO</name>
<dbReference type="CDD" id="cd03424">
    <property type="entry name" value="NUDIX_ADPRase_Nudt5_UGPPase_Nudt14"/>
    <property type="match status" value="1"/>
</dbReference>
<evidence type="ECO:0000313" key="5">
    <source>
        <dbReference type="Proteomes" id="UP001521222"/>
    </source>
</evidence>
<evidence type="ECO:0008006" key="6">
    <source>
        <dbReference type="Google" id="ProtNLM"/>
    </source>
</evidence>
<feature type="region of interest" description="Disordered" evidence="3">
    <location>
        <begin position="317"/>
        <end position="377"/>
    </location>
</feature>
<dbReference type="Proteomes" id="UP001521222">
    <property type="component" value="Unassembled WGS sequence"/>
</dbReference>
<feature type="compositionally biased region" description="Basic and acidic residues" evidence="3">
    <location>
        <begin position="345"/>
        <end position="361"/>
    </location>
</feature>
<dbReference type="SUPFAM" id="SSF55811">
    <property type="entry name" value="Nudix"/>
    <property type="match status" value="1"/>
</dbReference>
<organism evidence="4 5">
    <name type="scientific">Nothophoma quercina</name>
    <dbReference type="NCBI Taxonomy" id="749835"/>
    <lineage>
        <taxon>Eukaryota</taxon>
        <taxon>Fungi</taxon>
        <taxon>Dikarya</taxon>
        <taxon>Ascomycota</taxon>
        <taxon>Pezizomycotina</taxon>
        <taxon>Dothideomycetes</taxon>
        <taxon>Pleosporomycetidae</taxon>
        <taxon>Pleosporales</taxon>
        <taxon>Pleosporineae</taxon>
        <taxon>Didymellaceae</taxon>
        <taxon>Nothophoma</taxon>
    </lineage>
</organism>
<comment type="caution">
    <text evidence="4">The sequence shown here is derived from an EMBL/GenBank/DDBJ whole genome shotgun (WGS) entry which is preliminary data.</text>
</comment>
<dbReference type="Gene3D" id="3.90.79.10">
    <property type="entry name" value="Nucleoside Triphosphate Pyrophosphohydrolase"/>
    <property type="match status" value="1"/>
</dbReference>
<evidence type="ECO:0000256" key="3">
    <source>
        <dbReference type="SAM" id="MobiDB-lite"/>
    </source>
</evidence>
<protein>
    <recommendedName>
        <fullName evidence="6">Nudix hydrolase domain-containing protein</fullName>
    </recommendedName>
</protein>
<evidence type="ECO:0000256" key="2">
    <source>
        <dbReference type="ARBA" id="ARBA00022801"/>
    </source>
</evidence>
<accession>A0ABR3RFT5</accession>
<reference evidence="4 5" key="1">
    <citation type="submission" date="2024-02" db="EMBL/GenBank/DDBJ databases">
        <title>De novo assembly and annotation of 12 fungi associated with fruit tree decline syndrome in Ontario, Canada.</title>
        <authorList>
            <person name="Sulman M."/>
            <person name="Ellouze W."/>
            <person name="Ilyukhin E."/>
        </authorList>
    </citation>
    <scope>NUCLEOTIDE SEQUENCE [LARGE SCALE GENOMIC DNA]</scope>
    <source>
        <strain evidence="4 5">M97-236</strain>
    </source>
</reference>
<evidence type="ECO:0000313" key="4">
    <source>
        <dbReference type="EMBL" id="KAL1603310.1"/>
    </source>
</evidence>
<gene>
    <name evidence="4" type="ORF">SLS59_004406</name>
</gene>
<keyword evidence="5" id="KW-1185">Reference proteome</keyword>
<dbReference type="PANTHER" id="PTHR11839:SF18">
    <property type="entry name" value="NUDIX HYDROLASE DOMAIN-CONTAINING PROTEIN"/>
    <property type="match status" value="1"/>
</dbReference>
<keyword evidence="2" id="KW-0378">Hydrolase</keyword>
<proteinExistence type="predicted"/>
<dbReference type="PANTHER" id="PTHR11839">
    <property type="entry name" value="UDP/ADP-SUGAR PYROPHOSPHATASE"/>
    <property type="match status" value="1"/>
</dbReference>
<evidence type="ECO:0000256" key="1">
    <source>
        <dbReference type="ARBA" id="ARBA00001946"/>
    </source>
</evidence>
<dbReference type="InterPro" id="IPR015797">
    <property type="entry name" value="NUDIX_hydrolase-like_dom_sf"/>
</dbReference>
<sequence length="377" mass="42192">MTTINQYKHYNFEPPIEVLLPHDKSLTPDEFGRLLTSPANPKAAFTFPALDDWLQKLLHNFDLQQHEAHPFHKHPYKLRRLEVQAVDWFWRDRPGHEDKLGFMKIQSKIETDPYIHDGEEKPKADWIPGALFLRGGSVAVLIIVQPEDANGEDEKHVILTVQPRIAAGSLAFTEIPAGMLDGSSLKGAAASEIEEEAKLKVKESELVDLSQLAVKDVPQVPWTNEDIQATRSSENVQNAMYPSVGACDEFIPILLCQKRLTRRHMKWLKGKATGLRDEGENITLKLVSLSRAWKEAGRDAKALAAIALYENLKKDGQIPEMPSEPEAEPQNIGSKPILPYTGPARRIEGNQKNDSDDESKAARTTPPTKTPNPKAMV</sequence>
<dbReference type="EMBL" id="JAKIXB020000012">
    <property type="protein sequence ID" value="KAL1603310.1"/>
    <property type="molecule type" value="Genomic_DNA"/>
</dbReference>
<feature type="compositionally biased region" description="Low complexity" evidence="3">
    <location>
        <begin position="362"/>
        <end position="377"/>
    </location>
</feature>
<comment type="cofactor">
    <cofactor evidence="1">
        <name>Mg(2+)</name>
        <dbReference type="ChEBI" id="CHEBI:18420"/>
    </cofactor>
</comment>